<dbReference type="PANTHER" id="PTHR23407:SF1">
    <property type="entry name" value="5-FORMYLTETRAHYDROFOLATE CYCLO-LIGASE"/>
    <property type="match status" value="1"/>
</dbReference>
<dbReference type="InterPro" id="IPR002698">
    <property type="entry name" value="FTHF_cligase"/>
</dbReference>
<comment type="similarity">
    <text evidence="1 4">Belongs to the 5-formyltetrahydrofolate cyclo-ligase family.</text>
</comment>
<dbReference type="NCBIfam" id="TIGR02727">
    <property type="entry name" value="MTHFS_bact"/>
    <property type="match status" value="1"/>
</dbReference>
<dbReference type="EMBL" id="JAGFNY010000005">
    <property type="protein sequence ID" value="MBW7569809.1"/>
    <property type="molecule type" value="Genomic_DNA"/>
</dbReference>
<accession>A0ABS7DEW0</accession>
<name>A0ABS7DEW0_9GAMM</name>
<keyword evidence="5" id="KW-0436">Ligase</keyword>
<comment type="caution">
    <text evidence="5">The sequence shown here is derived from an EMBL/GenBank/DDBJ whole genome shotgun (WGS) entry which is preliminary data.</text>
</comment>
<dbReference type="PANTHER" id="PTHR23407">
    <property type="entry name" value="ATPASE INHIBITOR/5-FORMYLTETRAHYDROFOLATE CYCLO-LIGASE"/>
    <property type="match status" value="1"/>
</dbReference>
<proteinExistence type="inferred from homology"/>
<protein>
    <recommendedName>
        <fullName evidence="4">5-formyltetrahydrofolate cyclo-ligase</fullName>
        <ecNumber evidence="4">6.3.3.2</ecNumber>
    </recommendedName>
</protein>
<reference evidence="5 6" key="1">
    <citation type="submission" date="2021-03" db="EMBL/GenBank/DDBJ databases">
        <title>Succinivibrio sp. nov. isolated from feces of cow.</title>
        <authorList>
            <person name="Choi J.-Y."/>
        </authorList>
    </citation>
    <scope>NUCLEOTIDE SEQUENCE [LARGE SCALE GENOMIC DNA]</scope>
    <source>
        <strain evidence="5 6">AGMB01872</strain>
    </source>
</reference>
<keyword evidence="4" id="KW-0460">Magnesium</keyword>
<dbReference type="RefSeq" id="WP_219936876.1">
    <property type="nucleotide sequence ID" value="NZ_JAGFNY010000005.1"/>
</dbReference>
<keyword evidence="3 4" id="KW-0067">ATP-binding</keyword>
<dbReference type="InterPro" id="IPR024185">
    <property type="entry name" value="FTHF_cligase-like_sf"/>
</dbReference>
<organism evidence="5 6">
    <name type="scientific">Succinivibrio faecicola</name>
    <dbReference type="NCBI Taxonomy" id="2820300"/>
    <lineage>
        <taxon>Bacteria</taxon>
        <taxon>Pseudomonadati</taxon>
        <taxon>Pseudomonadota</taxon>
        <taxon>Gammaproteobacteria</taxon>
        <taxon>Aeromonadales</taxon>
        <taxon>Succinivibrionaceae</taxon>
        <taxon>Succinivibrio</taxon>
    </lineage>
</organism>
<dbReference type="Gene3D" id="3.40.50.10420">
    <property type="entry name" value="NagB/RpiA/CoA transferase-like"/>
    <property type="match status" value="1"/>
</dbReference>
<keyword evidence="2 4" id="KW-0547">Nucleotide-binding</keyword>
<dbReference type="InterPro" id="IPR037171">
    <property type="entry name" value="NagB/RpiA_transferase-like"/>
</dbReference>
<keyword evidence="6" id="KW-1185">Reference proteome</keyword>
<evidence type="ECO:0000256" key="4">
    <source>
        <dbReference type="RuleBase" id="RU361279"/>
    </source>
</evidence>
<dbReference type="GO" id="GO:0030272">
    <property type="term" value="F:5-formyltetrahydrofolate cyclo-ligase activity"/>
    <property type="evidence" value="ECO:0007669"/>
    <property type="project" value="UniProtKB-EC"/>
</dbReference>
<comment type="cofactor">
    <cofactor evidence="4">
        <name>Mg(2+)</name>
        <dbReference type="ChEBI" id="CHEBI:18420"/>
    </cofactor>
</comment>
<dbReference type="Pfam" id="PF01812">
    <property type="entry name" value="5-FTHF_cyc-lig"/>
    <property type="match status" value="1"/>
</dbReference>
<keyword evidence="4" id="KW-0479">Metal-binding</keyword>
<evidence type="ECO:0000256" key="1">
    <source>
        <dbReference type="ARBA" id="ARBA00010638"/>
    </source>
</evidence>
<evidence type="ECO:0000256" key="2">
    <source>
        <dbReference type="ARBA" id="ARBA00022741"/>
    </source>
</evidence>
<sequence>MDSSKEQRNLLRQEILAKRRQLTAKESAQAGLSILKTIMQMNVFKRTVNVASYISLSGELCTQDMNEYFMTRHHLCLPYMVTGQKGKMDFYSFKKGDELVENRFHILEPKNQPENLVLEDKIDVIVVPLVAFDNKGNRMGMGGGYYDRMLKKVRKDCLVIGVAYEFQQVDELLVEEWDMPMDIVITEKNCYEFRKQR</sequence>
<dbReference type="PIRSF" id="PIRSF006806">
    <property type="entry name" value="FTHF_cligase"/>
    <property type="match status" value="1"/>
</dbReference>
<evidence type="ECO:0000313" key="5">
    <source>
        <dbReference type="EMBL" id="MBW7569809.1"/>
    </source>
</evidence>
<gene>
    <name evidence="5" type="ORF">J5V48_02760</name>
</gene>
<dbReference type="SUPFAM" id="SSF100950">
    <property type="entry name" value="NagB/RpiA/CoA transferase-like"/>
    <property type="match status" value="1"/>
</dbReference>
<dbReference type="Proteomes" id="UP000731465">
    <property type="component" value="Unassembled WGS sequence"/>
</dbReference>
<dbReference type="EC" id="6.3.3.2" evidence="4"/>
<evidence type="ECO:0000313" key="6">
    <source>
        <dbReference type="Proteomes" id="UP000731465"/>
    </source>
</evidence>
<comment type="catalytic activity">
    <reaction evidence="4">
        <text>(6S)-5-formyl-5,6,7,8-tetrahydrofolate + ATP = (6R)-5,10-methenyltetrahydrofolate + ADP + phosphate</text>
        <dbReference type="Rhea" id="RHEA:10488"/>
        <dbReference type="ChEBI" id="CHEBI:30616"/>
        <dbReference type="ChEBI" id="CHEBI:43474"/>
        <dbReference type="ChEBI" id="CHEBI:57455"/>
        <dbReference type="ChEBI" id="CHEBI:57457"/>
        <dbReference type="ChEBI" id="CHEBI:456216"/>
        <dbReference type="EC" id="6.3.3.2"/>
    </reaction>
</comment>
<evidence type="ECO:0000256" key="3">
    <source>
        <dbReference type="ARBA" id="ARBA00022840"/>
    </source>
</evidence>